<evidence type="ECO:0000313" key="2">
    <source>
        <dbReference type="EMBL" id="TQF01923.1"/>
    </source>
</evidence>
<gene>
    <name evidence="2" type="ORF">E6W39_06130</name>
</gene>
<proteinExistence type="predicted"/>
<evidence type="ECO:0000256" key="1">
    <source>
        <dbReference type="SAM" id="SignalP"/>
    </source>
</evidence>
<feature type="signal peptide" evidence="1">
    <location>
        <begin position="1"/>
        <end position="30"/>
    </location>
</feature>
<reference evidence="2 3" key="1">
    <citation type="submission" date="2019-06" db="EMBL/GenBank/DDBJ databases">
        <title>Description of Kitasatospora acidophila sp. nov. isolated from pine grove soil, and reclassification of Streptomyces novaecaesareae to Kitasatospora novaeceasareae comb. nov.</title>
        <authorList>
            <person name="Kim M.J."/>
        </authorList>
    </citation>
    <scope>NUCLEOTIDE SEQUENCE [LARGE SCALE GENOMIC DNA]</scope>
    <source>
        <strain evidence="2 3">MMS16-CNU292</strain>
    </source>
</reference>
<organism evidence="2 3">
    <name type="scientific">Kitasatospora acidiphila</name>
    <dbReference type="NCBI Taxonomy" id="2567942"/>
    <lineage>
        <taxon>Bacteria</taxon>
        <taxon>Bacillati</taxon>
        <taxon>Actinomycetota</taxon>
        <taxon>Actinomycetes</taxon>
        <taxon>Kitasatosporales</taxon>
        <taxon>Streptomycetaceae</taxon>
        <taxon>Kitasatospora</taxon>
    </lineage>
</organism>
<comment type="caution">
    <text evidence="2">The sequence shown here is derived from an EMBL/GenBank/DDBJ whole genome shotgun (WGS) entry which is preliminary data.</text>
</comment>
<dbReference type="AlphaFoldDB" id="A0A540VYV7"/>
<sequence length="201" mass="20395">MFEQFRAARRRSAAVLALAGLLGGSLAVCAGTAQASPAHTAAEPRAAADPMGLAALAQQVVDAGAPGVVVRVEDGHGRVTEIVRQAAWARFDRALLFGRLLPAAQLGEMKTTVPEDPNDPSGNGYGLGLRKVVFPCGTVWGHDGQAAGYSSVAYTDAAGRGTVTILVPTIFGLAAPAAAAAERALEQAAVCTVLGEPGPRA</sequence>
<evidence type="ECO:0008006" key="4">
    <source>
        <dbReference type="Google" id="ProtNLM"/>
    </source>
</evidence>
<dbReference type="Proteomes" id="UP000319103">
    <property type="component" value="Unassembled WGS sequence"/>
</dbReference>
<keyword evidence="3" id="KW-1185">Reference proteome</keyword>
<dbReference type="RefSeq" id="WP_141632645.1">
    <property type="nucleotide sequence ID" value="NZ_VIGB01000003.1"/>
</dbReference>
<dbReference type="InterPro" id="IPR012338">
    <property type="entry name" value="Beta-lactam/transpept-like"/>
</dbReference>
<evidence type="ECO:0000313" key="3">
    <source>
        <dbReference type="Proteomes" id="UP000319103"/>
    </source>
</evidence>
<protein>
    <recommendedName>
        <fullName evidence="4">DUF4410 domain-containing protein</fullName>
    </recommendedName>
</protein>
<dbReference type="EMBL" id="VIGB01000003">
    <property type="protein sequence ID" value="TQF01923.1"/>
    <property type="molecule type" value="Genomic_DNA"/>
</dbReference>
<keyword evidence="1" id="KW-0732">Signal</keyword>
<dbReference type="OrthoDB" id="3174977at2"/>
<feature type="chain" id="PRO_5038378612" description="DUF4410 domain-containing protein" evidence="1">
    <location>
        <begin position="31"/>
        <end position="201"/>
    </location>
</feature>
<dbReference type="SUPFAM" id="SSF56601">
    <property type="entry name" value="beta-lactamase/transpeptidase-like"/>
    <property type="match status" value="1"/>
</dbReference>
<accession>A0A540VYV7</accession>
<name>A0A540VYV7_9ACTN</name>
<dbReference type="Gene3D" id="3.40.710.10">
    <property type="entry name" value="DD-peptidase/beta-lactamase superfamily"/>
    <property type="match status" value="1"/>
</dbReference>